<gene>
    <name evidence="1" type="ORF">SMIDD22_01854</name>
</gene>
<dbReference type="EMBL" id="LQZD01000437">
    <property type="protein sequence ID" value="KXU10794.1"/>
    <property type="molecule type" value="Genomic_DNA"/>
</dbReference>
<keyword evidence="1" id="KW-0813">Transport</keyword>
<dbReference type="Proteomes" id="UP000070779">
    <property type="component" value="Unassembled WGS sequence"/>
</dbReference>
<accession>A0A139R7Y9</accession>
<keyword evidence="1" id="KW-0449">Lipoprotein</keyword>
<dbReference type="PATRIC" id="fig|28037.238.peg.2193"/>
<evidence type="ECO:0000313" key="1">
    <source>
        <dbReference type="EMBL" id="KXU10794.1"/>
    </source>
</evidence>
<name>A0A139R7Y9_STRMT</name>
<dbReference type="AlphaFoldDB" id="A0A139R7Y9"/>
<keyword evidence="1" id="KW-0762">Sugar transport</keyword>
<comment type="caution">
    <text evidence="1">The sequence shown here is derived from an EMBL/GenBank/DDBJ whole genome shotgun (WGS) entry which is preliminary data.</text>
</comment>
<reference evidence="1 2" key="1">
    <citation type="submission" date="2016-01" db="EMBL/GenBank/DDBJ databases">
        <title>Highly variable Streptococcus oralis are common among viridans streptococci isolated from primates.</title>
        <authorList>
            <person name="Denapaite D."/>
            <person name="Rieger M."/>
            <person name="Koendgen S."/>
            <person name="Brueckner R."/>
            <person name="Ochigava I."/>
            <person name="Kappeler P."/>
            <person name="Maetz-Rensing K."/>
            <person name="Leendertz F."/>
            <person name="Hakenbeck R."/>
        </authorList>
    </citation>
    <scope>NUCLEOTIDE SEQUENCE [LARGE SCALE GENOMIC DNA]</scope>
    <source>
        <strain evidence="1 2">DD22</strain>
    </source>
</reference>
<protein>
    <submittedName>
        <fullName evidence="1">Putative sugar transporter sugar binding lipoprotein</fullName>
    </submittedName>
</protein>
<organism evidence="1 2">
    <name type="scientific">Streptococcus mitis</name>
    <dbReference type="NCBI Taxonomy" id="28037"/>
    <lineage>
        <taxon>Bacteria</taxon>
        <taxon>Bacillati</taxon>
        <taxon>Bacillota</taxon>
        <taxon>Bacilli</taxon>
        <taxon>Lactobacillales</taxon>
        <taxon>Streptococcaceae</taxon>
        <taxon>Streptococcus</taxon>
        <taxon>Streptococcus mitis group</taxon>
    </lineage>
</organism>
<proteinExistence type="predicted"/>
<sequence>MEVLDCSAILLSLFMNQSKTASNIMFMLDLGNHLDQWSLKKLQQI</sequence>
<evidence type="ECO:0000313" key="2">
    <source>
        <dbReference type="Proteomes" id="UP000070779"/>
    </source>
</evidence>